<dbReference type="EMBL" id="CP039349">
    <property type="protein sequence ID" value="QCD93567.1"/>
    <property type="molecule type" value="Genomic_DNA"/>
</dbReference>
<name>A0A4D6LXZ1_VIGUN</name>
<evidence type="ECO:0000313" key="1">
    <source>
        <dbReference type="EMBL" id="QCD93567.1"/>
    </source>
</evidence>
<sequence length="136" mass="14435">MSAYFCPPSVFNSGRRPPSTFAGSCRKLSGHHSSVNHAAANATTVTASLPALSFLTESESTMAAAVKAHSSPQPKCESETLILEIEGAAMCQSAIAQSNWSKLVKSGKKVKDWSKERGLIANIDIFGCLCKFGLQD</sequence>
<protein>
    <submittedName>
        <fullName evidence="1">Uncharacterized protein</fullName>
    </submittedName>
</protein>
<dbReference type="AlphaFoldDB" id="A0A4D6LXZ1"/>
<organism evidence="1 2">
    <name type="scientific">Vigna unguiculata</name>
    <name type="common">Cowpea</name>
    <dbReference type="NCBI Taxonomy" id="3917"/>
    <lineage>
        <taxon>Eukaryota</taxon>
        <taxon>Viridiplantae</taxon>
        <taxon>Streptophyta</taxon>
        <taxon>Embryophyta</taxon>
        <taxon>Tracheophyta</taxon>
        <taxon>Spermatophyta</taxon>
        <taxon>Magnoliopsida</taxon>
        <taxon>eudicotyledons</taxon>
        <taxon>Gunneridae</taxon>
        <taxon>Pentapetalae</taxon>
        <taxon>rosids</taxon>
        <taxon>fabids</taxon>
        <taxon>Fabales</taxon>
        <taxon>Fabaceae</taxon>
        <taxon>Papilionoideae</taxon>
        <taxon>50 kb inversion clade</taxon>
        <taxon>NPAAA clade</taxon>
        <taxon>indigoferoid/millettioid clade</taxon>
        <taxon>Phaseoleae</taxon>
        <taxon>Vigna</taxon>
    </lineage>
</organism>
<keyword evidence="2" id="KW-1185">Reference proteome</keyword>
<accession>A0A4D6LXZ1</accession>
<gene>
    <name evidence="1" type="ORF">DEO72_LG5g1642</name>
</gene>
<evidence type="ECO:0000313" key="2">
    <source>
        <dbReference type="Proteomes" id="UP000501690"/>
    </source>
</evidence>
<reference evidence="1 2" key="1">
    <citation type="submission" date="2019-04" db="EMBL/GenBank/DDBJ databases">
        <title>An improved genome assembly and genetic linkage map for asparagus bean, Vigna unguiculata ssp. sesquipedialis.</title>
        <authorList>
            <person name="Xia Q."/>
            <person name="Zhang R."/>
            <person name="Dong Y."/>
        </authorList>
    </citation>
    <scope>NUCLEOTIDE SEQUENCE [LARGE SCALE GENOMIC DNA]</scope>
    <source>
        <tissue evidence="1">Leaf</tissue>
    </source>
</reference>
<dbReference type="Proteomes" id="UP000501690">
    <property type="component" value="Linkage Group LG5"/>
</dbReference>
<proteinExistence type="predicted"/>